<gene>
    <name evidence="2" type="ORF">H0H81_004965</name>
</gene>
<feature type="region of interest" description="Disordered" evidence="1">
    <location>
        <begin position="124"/>
        <end position="144"/>
    </location>
</feature>
<reference evidence="2" key="2">
    <citation type="submission" date="2021-10" db="EMBL/GenBank/DDBJ databases">
        <title>Phylogenomics reveals ancestral predisposition of the termite-cultivated fungus Termitomyces towards a domesticated lifestyle.</title>
        <authorList>
            <person name="Auxier B."/>
            <person name="Grum-Grzhimaylo A."/>
            <person name="Cardenas M.E."/>
            <person name="Lodge J.D."/>
            <person name="Laessoe T."/>
            <person name="Pedersen O."/>
            <person name="Smith M.E."/>
            <person name="Kuyper T.W."/>
            <person name="Franco-Molano E.A."/>
            <person name="Baroni T.J."/>
            <person name="Aanen D.K."/>
        </authorList>
    </citation>
    <scope>NUCLEOTIDE SEQUENCE</scope>
    <source>
        <strain evidence="2">D49</strain>
    </source>
</reference>
<evidence type="ECO:0000256" key="1">
    <source>
        <dbReference type="SAM" id="MobiDB-lite"/>
    </source>
</evidence>
<dbReference type="OrthoDB" id="3068859at2759"/>
<comment type="caution">
    <text evidence="2">The sequence shown here is derived from an EMBL/GenBank/DDBJ whole genome shotgun (WGS) entry which is preliminary data.</text>
</comment>
<sequence>MKFVDRDMYMRYAGSGVGHYRVPLRVADIPITDSTSKKQSPPPNENEDEPTESKDMASGARITIEALRNPTDAAGPGVVGVDDRDADVKHEDELTLDEEDDGDDGEEADIGYMVTAEIDEYDIGAEDGEDGAEEFDDQAGYADL</sequence>
<feature type="compositionally biased region" description="Basic and acidic residues" evidence="1">
    <location>
        <begin position="81"/>
        <end position="93"/>
    </location>
</feature>
<protein>
    <recommendedName>
        <fullName evidence="4">DNA-directed RNA polymerase III subunit</fullName>
    </recommendedName>
</protein>
<dbReference type="EMBL" id="JABCKI010001253">
    <property type="protein sequence ID" value="KAG5649270.1"/>
    <property type="molecule type" value="Genomic_DNA"/>
</dbReference>
<accession>A0A9P7GL44</accession>
<feature type="compositionally biased region" description="Acidic residues" evidence="1">
    <location>
        <begin position="124"/>
        <end position="137"/>
    </location>
</feature>
<organism evidence="2 3">
    <name type="scientific">Sphagnurus paluster</name>
    <dbReference type="NCBI Taxonomy" id="117069"/>
    <lineage>
        <taxon>Eukaryota</taxon>
        <taxon>Fungi</taxon>
        <taxon>Dikarya</taxon>
        <taxon>Basidiomycota</taxon>
        <taxon>Agaricomycotina</taxon>
        <taxon>Agaricomycetes</taxon>
        <taxon>Agaricomycetidae</taxon>
        <taxon>Agaricales</taxon>
        <taxon>Tricholomatineae</taxon>
        <taxon>Lyophyllaceae</taxon>
        <taxon>Sphagnurus</taxon>
    </lineage>
</organism>
<name>A0A9P7GL44_9AGAR</name>
<evidence type="ECO:0000313" key="2">
    <source>
        <dbReference type="EMBL" id="KAG5649270.1"/>
    </source>
</evidence>
<evidence type="ECO:0000313" key="3">
    <source>
        <dbReference type="Proteomes" id="UP000717328"/>
    </source>
</evidence>
<keyword evidence="3" id="KW-1185">Reference proteome</keyword>
<dbReference type="AlphaFoldDB" id="A0A9P7GL44"/>
<proteinExistence type="predicted"/>
<dbReference type="Proteomes" id="UP000717328">
    <property type="component" value="Unassembled WGS sequence"/>
</dbReference>
<feature type="region of interest" description="Disordered" evidence="1">
    <location>
        <begin position="31"/>
        <end position="108"/>
    </location>
</feature>
<feature type="compositionally biased region" description="Acidic residues" evidence="1">
    <location>
        <begin position="94"/>
        <end position="108"/>
    </location>
</feature>
<reference evidence="2" key="1">
    <citation type="submission" date="2021-02" db="EMBL/GenBank/DDBJ databases">
        <authorList>
            <person name="Nieuwenhuis M."/>
            <person name="Van De Peppel L.J.J."/>
        </authorList>
    </citation>
    <scope>NUCLEOTIDE SEQUENCE</scope>
    <source>
        <strain evidence="2">D49</strain>
    </source>
</reference>
<evidence type="ECO:0008006" key="4">
    <source>
        <dbReference type="Google" id="ProtNLM"/>
    </source>
</evidence>